<protein>
    <submittedName>
        <fullName evidence="1">Uncharacterized protein</fullName>
    </submittedName>
</protein>
<organism evidence="1 2">
    <name type="scientific">Clavispora lusitaniae</name>
    <name type="common">Candida lusitaniae</name>
    <dbReference type="NCBI Taxonomy" id="36911"/>
    <lineage>
        <taxon>Eukaryota</taxon>
        <taxon>Fungi</taxon>
        <taxon>Dikarya</taxon>
        <taxon>Ascomycota</taxon>
        <taxon>Saccharomycotina</taxon>
        <taxon>Pichiomycetes</taxon>
        <taxon>Metschnikowiaceae</taxon>
        <taxon>Clavispora</taxon>
    </lineage>
</organism>
<sequence>MLHLGLQRRSSSLLDLSSLRLTFVQTLSQQSGVFGSSVSLSLSVVDLLGLQSSLSLQGLRSHQSSDLWSLGVGLAVLLDGSSDDVVSDIVLLRQTKELSDVVGSLWTQSLWGGHVGQTFNVSLTLLDNGQSNNRQVSVDNAASDGLSLSLTSSSWSVARVALRQQQSDSGWVQHTLLHRETLLVVTTGDFENVTFEFVTDRVTFDFSAHTLFVEGTQLVLVVNLDTFLSTVGWVGDV</sequence>
<name>A0ACD0WPH5_CLALS</name>
<dbReference type="EMBL" id="CP038488">
    <property type="protein sequence ID" value="QFZ29259.1"/>
    <property type="molecule type" value="Genomic_DNA"/>
</dbReference>
<reference evidence="2" key="1">
    <citation type="journal article" date="2019" name="MBio">
        <title>Comparative genomics for the elucidation of multidrug resistance (MDR) in Candida lusitaniae.</title>
        <authorList>
            <person name="Kannan A."/>
            <person name="Asner S.A."/>
            <person name="Trachsel E."/>
            <person name="Kelly S."/>
            <person name="Parker J."/>
            <person name="Sanglard D."/>
        </authorList>
    </citation>
    <scope>NUCLEOTIDE SEQUENCE [LARGE SCALE GENOMIC DNA]</scope>
    <source>
        <strain evidence="2">P1</strain>
    </source>
</reference>
<gene>
    <name evidence="1" type="ORF">EJF14_50489</name>
</gene>
<accession>A0ACD0WPH5</accession>
<evidence type="ECO:0000313" key="1">
    <source>
        <dbReference type="EMBL" id="QFZ29259.1"/>
    </source>
</evidence>
<evidence type="ECO:0000313" key="2">
    <source>
        <dbReference type="Proteomes" id="UP000326582"/>
    </source>
</evidence>
<proteinExistence type="predicted"/>
<keyword evidence="2" id="KW-1185">Reference proteome</keyword>
<dbReference type="Proteomes" id="UP000326582">
    <property type="component" value="Chromosome 5"/>
</dbReference>